<evidence type="ECO:0000313" key="12">
    <source>
        <dbReference type="Proteomes" id="UP001152798"/>
    </source>
</evidence>
<feature type="transmembrane region" description="Helical" evidence="10">
    <location>
        <begin position="138"/>
        <end position="155"/>
    </location>
</feature>
<protein>
    <recommendedName>
        <fullName evidence="13">Odorant receptor</fullName>
    </recommendedName>
</protein>
<comment type="subcellular location">
    <subcellularLocation>
        <location evidence="1">Cell membrane</location>
        <topology evidence="1">Multi-pass membrane protein</topology>
    </subcellularLocation>
</comment>
<evidence type="ECO:0000313" key="11">
    <source>
        <dbReference type="EMBL" id="CAH1406944.1"/>
    </source>
</evidence>
<keyword evidence="4 10" id="KW-0812">Transmembrane</keyword>
<dbReference type="InterPro" id="IPR004117">
    <property type="entry name" value="7tm6_olfct_rcpt"/>
</dbReference>
<accession>A0A9P0MVU9</accession>
<keyword evidence="5" id="KW-0552">Olfaction</keyword>
<evidence type="ECO:0000256" key="4">
    <source>
        <dbReference type="ARBA" id="ARBA00022692"/>
    </source>
</evidence>
<keyword evidence="3" id="KW-0716">Sensory transduction</keyword>
<feature type="transmembrane region" description="Helical" evidence="10">
    <location>
        <begin position="47"/>
        <end position="68"/>
    </location>
</feature>
<gene>
    <name evidence="11" type="ORF">NEZAVI_LOCUS14776</name>
</gene>
<keyword evidence="6 10" id="KW-1133">Transmembrane helix</keyword>
<dbReference type="PANTHER" id="PTHR21137:SF35">
    <property type="entry name" value="ODORANT RECEPTOR 19A-RELATED"/>
    <property type="match status" value="1"/>
</dbReference>
<organism evidence="11 12">
    <name type="scientific">Nezara viridula</name>
    <name type="common">Southern green stink bug</name>
    <name type="synonym">Cimex viridulus</name>
    <dbReference type="NCBI Taxonomy" id="85310"/>
    <lineage>
        <taxon>Eukaryota</taxon>
        <taxon>Metazoa</taxon>
        <taxon>Ecdysozoa</taxon>
        <taxon>Arthropoda</taxon>
        <taxon>Hexapoda</taxon>
        <taxon>Insecta</taxon>
        <taxon>Pterygota</taxon>
        <taxon>Neoptera</taxon>
        <taxon>Paraneoptera</taxon>
        <taxon>Hemiptera</taxon>
        <taxon>Heteroptera</taxon>
        <taxon>Panheteroptera</taxon>
        <taxon>Pentatomomorpha</taxon>
        <taxon>Pentatomoidea</taxon>
        <taxon>Pentatomidae</taxon>
        <taxon>Pentatominae</taxon>
        <taxon>Nezara</taxon>
    </lineage>
</organism>
<reference evidence="11" key="1">
    <citation type="submission" date="2022-01" db="EMBL/GenBank/DDBJ databases">
        <authorList>
            <person name="King R."/>
        </authorList>
    </citation>
    <scope>NUCLEOTIDE SEQUENCE</scope>
</reference>
<evidence type="ECO:0000256" key="6">
    <source>
        <dbReference type="ARBA" id="ARBA00022989"/>
    </source>
</evidence>
<sequence length="276" mass="31845">MVDQAAILDSDIVDGLSVRYLKIFGLWQVINDYRTTGKRNAILKFKVIATLLLTAPYIFFQYLSYWMIEVDIQKATFLNLQSLPALQICCKVLLLWFRIDSQCRLYDLVKKDFIRIPKAKEQVAKDIFSKMTSECNRLCSAAFLINASMVILNIVDPGISVDYIMYHTGNMHAITTGRKKIFGGWYPLPIDKYPYYEAIFVYEILLILWGGIFLAVYVCLFYQVLMCLYAQFSVLALHVSTLKCSSVDGDNETGYSSSNLYKELYEVIQEHQKILR</sequence>
<evidence type="ECO:0000256" key="9">
    <source>
        <dbReference type="ARBA" id="ARBA00023224"/>
    </source>
</evidence>
<dbReference type="EMBL" id="OV725083">
    <property type="protein sequence ID" value="CAH1406944.1"/>
    <property type="molecule type" value="Genomic_DNA"/>
</dbReference>
<keyword evidence="2" id="KW-1003">Cell membrane</keyword>
<dbReference type="Pfam" id="PF02949">
    <property type="entry name" value="7tm_6"/>
    <property type="match status" value="1"/>
</dbReference>
<dbReference type="GO" id="GO:0007165">
    <property type="term" value="P:signal transduction"/>
    <property type="evidence" value="ECO:0007669"/>
    <property type="project" value="UniProtKB-KW"/>
</dbReference>
<dbReference type="Proteomes" id="UP001152798">
    <property type="component" value="Chromosome 7"/>
</dbReference>
<feature type="transmembrane region" description="Helical" evidence="10">
    <location>
        <begin position="80"/>
        <end position="97"/>
    </location>
</feature>
<evidence type="ECO:0000256" key="10">
    <source>
        <dbReference type="SAM" id="Phobius"/>
    </source>
</evidence>
<evidence type="ECO:0008006" key="13">
    <source>
        <dbReference type="Google" id="ProtNLM"/>
    </source>
</evidence>
<evidence type="ECO:0000256" key="7">
    <source>
        <dbReference type="ARBA" id="ARBA00023136"/>
    </source>
</evidence>
<dbReference type="AlphaFoldDB" id="A0A9P0MVU9"/>
<evidence type="ECO:0000256" key="5">
    <source>
        <dbReference type="ARBA" id="ARBA00022725"/>
    </source>
</evidence>
<dbReference type="GO" id="GO:0005549">
    <property type="term" value="F:odorant binding"/>
    <property type="evidence" value="ECO:0007669"/>
    <property type="project" value="InterPro"/>
</dbReference>
<keyword evidence="8" id="KW-0675">Receptor</keyword>
<dbReference type="GO" id="GO:0005886">
    <property type="term" value="C:plasma membrane"/>
    <property type="evidence" value="ECO:0007669"/>
    <property type="project" value="UniProtKB-SubCell"/>
</dbReference>
<evidence type="ECO:0000256" key="8">
    <source>
        <dbReference type="ARBA" id="ARBA00023170"/>
    </source>
</evidence>
<dbReference type="GO" id="GO:0004984">
    <property type="term" value="F:olfactory receptor activity"/>
    <property type="evidence" value="ECO:0007669"/>
    <property type="project" value="InterPro"/>
</dbReference>
<evidence type="ECO:0000256" key="2">
    <source>
        <dbReference type="ARBA" id="ARBA00022475"/>
    </source>
</evidence>
<keyword evidence="9" id="KW-0807">Transducer</keyword>
<dbReference type="OrthoDB" id="6621878at2759"/>
<name>A0A9P0MVU9_NEZVI</name>
<proteinExistence type="predicted"/>
<evidence type="ECO:0000256" key="1">
    <source>
        <dbReference type="ARBA" id="ARBA00004651"/>
    </source>
</evidence>
<keyword evidence="7 10" id="KW-0472">Membrane</keyword>
<dbReference type="PANTHER" id="PTHR21137">
    <property type="entry name" value="ODORANT RECEPTOR"/>
    <property type="match status" value="1"/>
</dbReference>
<keyword evidence="12" id="KW-1185">Reference proteome</keyword>
<feature type="transmembrane region" description="Helical" evidence="10">
    <location>
        <begin position="199"/>
        <end position="222"/>
    </location>
</feature>
<evidence type="ECO:0000256" key="3">
    <source>
        <dbReference type="ARBA" id="ARBA00022606"/>
    </source>
</evidence>